<comment type="caution">
    <text evidence="4">The sequence shown here is derived from an EMBL/GenBank/DDBJ whole genome shotgun (WGS) entry which is preliminary data.</text>
</comment>
<feature type="compositionally biased region" description="Polar residues" evidence="1">
    <location>
        <begin position="680"/>
        <end position="692"/>
    </location>
</feature>
<feature type="region of interest" description="Disordered" evidence="1">
    <location>
        <begin position="671"/>
        <end position="694"/>
    </location>
</feature>
<gene>
    <name evidence="4" type="ORF">AA15669_1631</name>
</gene>
<keyword evidence="5" id="KW-1185">Reference proteome</keyword>
<dbReference type="Pfam" id="PF05876">
    <property type="entry name" value="GpA_ATPase"/>
    <property type="match status" value="1"/>
</dbReference>
<feature type="domain" description="Phage terminase large subunit GpA ATPase" evidence="2">
    <location>
        <begin position="55"/>
        <end position="307"/>
    </location>
</feature>
<evidence type="ECO:0000313" key="4">
    <source>
        <dbReference type="EMBL" id="GBQ08037.1"/>
    </source>
</evidence>
<dbReference type="PANTHER" id="PTHR34413:SF2">
    <property type="entry name" value="PROPHAGE TAIL FIBER ASSEMBLY PROTEIN HOMOLOG TFAE-RELATED"/>
    <property type="match status" value="1"/>
</dbReference>
<reference evidence="4" key="1">
    <citation type="submission" date="2013-04" db="EMBL/GenBank/DDBJ databases">
        <title>The genome sequencing project of 58 acetic acid bacteria.</title>
        <authorList>
            <person name="Okamoto-Kainuma A."/>
            <person name="Ishikawa M."/>
            <person name="Umino S."/>
            <person name="Koizumi Y."/>
            <person name="Shiwa Y."/>
            <person name="Yoshikawa H."/>
            <person name="Matsutani M."/>
            <person name="Matsushita K."/>
        </authorList>
    </citation>
    <scope>NUCLEOTIDE SEQUENCE</scope>
    <source>
        <strain evidence="4">DSM 15669</strain>
    </source>
</reference>
<dbReference type="RefSeq" id="WP_018981155.1">
    <property type="nucleotide sequence ID" value="NZ_BAQD01000061.1"/>
</dbReference>
<evidence type="ECO:0000256" key="1">
    <source>
        <dbReference type="SAM" id="MobiDB-lite"/>
    </source>
</evidence>
<proteinExistence type="predicted"/>
<sequence length="716" mass="79419">MASSNIPPAELSEFPFVQARAIVREALSFYLPAERVSVAEHAAMHRYLNNRGGGFVGRWSHEEAPYLVGPMEALTGPQLTTAIVGPARSGKTTVGQNWLLQAVETDPADFLVYAQTDEVLRNYVKSEIDTMINLHKGMASRLGLKPKDRALDFKRFAGMWVQFLSATYNNLLNKNAARIIITELDACDPSGEDTYALADIRRQTFGRDSMVLCESHPDAATGLSPKNWDAGIMKLYRDSDRRTWWWPCPECNAFSSPTPGTSREMALHYDVDAPLDEIEQQARLLCPSCGCLIEDKWRRTMNKDAFWACAGTTVAEDGTRTGTPISSDIAGFWITGLMSPFMIGGIGTLAREIVRTKRDFDASGDDAEHRAVIVKRLGVPYTPPRTVRSVDAEALALREDPTLSLNRVPKGVRFLTASVDVQANRFELLIRGWGIDGESWIITYRQIKAEPATNAADWDNLIAQVMETPIPLADGSGRGMVPLALGYDSGGEEGVTAQAYAAWRRARTRRLAKRAGMIEGRVAYSVLPLKGMSTVNAPLLAVRYPDSQRASTMSARADDVPLGQFNPNQFKDRLSSDLLITEAGPRSVHFPSGLGQLHEFYDQLSAEERSSSGRWHKKRGGRRNEAWDLMVMADVMAHLFGLQRYHWDAPPVWAREWDDNPMITPLSLSQEESNAALPAQTPSQTRPKTPNSHAARLERIRQQAARLGSFSRKGTL</sequence>
<name>A0ABQ0P0A9_9PROT</name>
<dbReference type="Proteomes" id="UP001062901">
    <property type="component" value="Unassembled WGS sequence"/>
</dbReference>
<evidence type="ECO:0000259" key="3">
    <source>
        <dbReference type="Pfam" id="PF20454"/>
    </source>
</evidence>
<dbReference type="InterPro" id="IPR046454">
    <property type="entry name" value="GpA_endonuclease"/>
</dbReference>
<dbReference type="InterPro" id="IPR051220">
    <property type="entry name" value="TFA_Chaperone"/>
</dbReference>
<protein>
    <submittedName>
        <fullName evidence="4">Bacteriophage terminase large subunit</fullName>
    </submittedName>
</protein>
<evidence type="ECO:0000259" key="2">
    <source>
        <dbReference type="Pfam" id="PF05876"/>
    </source>
</evidence>
<dbReference type="EMBL" id="BAQD01000061">
    <property type="protein sequence ID" value="GBQ08037.1"/>
    <property type="molecule type" value="Genomic_DNA"/>
</dbReference>
<evidence type="ECO:0000313" key="5">
    <source>
        <dbReference type="Proteomes" id="UP001062901"/>
    </source>
</evidence>
<feature type="domain" description="Terminase large subunit GpA endonuclease" evidence="3">
    <location>
        <begin position="329"/>
        <end position="647"/>
    </location>
</feature>
<organism evidence="4 5">
    <name type="scientific">Saccharibacter floricola DSM 15669</name>
    <dbReference type="NCBI Taxonomy" id="1123227"/>
    <lineage>
        <taxon>Bacteria</taxon>
        <taxon>Pseudomonadati</taxon>
        <taxon>Pseudomonadota</taxon>
        <taxon>Alphaproteobacteria</taxon>
        <taxon>Acetobacterales</taxon>
        <taxon>Acetobacteraceae</taxon>
        <taxon>Saccharibacter</taxon>
    </lineage>
</organism>
<accession>A0ABQ0P0A9</accession>
<dbReference type="Pfam" id="PF20454">
    <property type="entry name" value="GpA_nuclease"/>
    <property type="match status" value="1"/>
</dbReference>
<dbReference type="PANTHER" id="PTHR34413">
    <property type="entry name" value="PROPHAGE TAIL FIBER ASSEMBLY PROTEIN HOMOLOG TFAE-RELATED-RELATED"/>
    <property type="match status" value="1"/>
</dbReference>
<dbReference type="InterPro" id="IPR046453">
    <property type="entry name" value="GpA_ATPase"/>
</dbReference>